<evidence type="ECO:0000259" key="6">
    <source>
        <dbReference type="Pfam" id="PF07980"/>
    </source>
</evidence>
<comment type="subcellular location">
    <subcellularLocation>
        <location evidence="1">Cell outer membrane</location>
    </subcellularLocation>
</comment>
<keyword evidence="3" id="KW-0732">Signal</keyword>
<dbReference type="Pfam" id="PF14322">
    <property type="entry name" value="SusD-like_3"/>
    <property type="match status" value="1"/>
</dbReference>
<gene>
    <name evidence="8" type="ORF">SAMN05443550_105144</name>
</gene>
<keyword evidence="5" id="KW-0998">Cell outer membrane</keyword>
<dbReference type="Gene3D" id="1.25.40.390">
    <property type="match status" value="1"/>
</dbReference>
<dbReference type="Pfam" id="PF07980">
    <property type="entry name" value="SusD_RagB"/>
    <property type="match status" value="1"/>
</dbReference>
<proteinExistence type="inferred from homology"/>
<evidence type="ECO:0000313" key="9">
    <source>
        <dbReference type="Proteomes" id="UP000198850"/>
    </source>
</evidence>
<dbReference type="InterPro" id="IPR033985">
    <property type="entry name" value="SusD-like_N"/>
</dbReference>
<dbReference type="InterPro" id="IPR012944">
    <property type="entry name" value="SusD_RagB_dom"/>
</dbReference>
<evidence type="ECO:0000256" key="3">
    <source>
        <dbReference type="ARBA" id="ARBA00022729"/>
    </source>
</evidence>
<keyword evidence="4" id="KW-0472">Membrane</keyword>
<organism evidence="8 9">
    <name type="scientific">Pedobacter hartonius</name>
    <dbReference type="NCBI Taxonomy" id="425514"/>
    <lineage>
        <taxon>Bacteria</taxon>
        <taxon>Pseudomonadati</taxon>
        <taxon>Bacteroidota</taxon>
        <taxon>Sphingobacteriia</taxon>
        <taxon>Sphingobacteriales</taxon>
        <taxon>Sphingobacteriaceae</taxon>
        <taxon>Pedobacter</taxon>
    </lineage>
</organism>
<reference evidence="8 9" key="1">
    <citation type="submission" date="2016-10" db="EMBL/GenBank/DDBJ databases">
        <authorList>
            <person name="de Groot N.N."/>
        </authorList>
    </citation>
    <scope>NUCLEOTIDE SEQUENCE [LARGE SCALE GENOMIC DNA]</scope>
    <source>
        <strain evidence="8 9">DSM 19033</strain>
    </source>
</reference>
<keyword evidence="9" id="KW-1185">Reference proteome</keyword>
<dbReference type="SUPFAM" id="SSF48452">
    <property type="entry name" value="TPR-like"/>
    <property type="match status" value="1"/>
</dbReference>
<dbReference type="GO" id="GO:0009279">
    <property type="term" value="C:cell outer membrane"/>
    <property type="evidence" value="ECO:0007669"/>
    <property type="project" value="UniProtKB-SubCell"/>
</dbReference>
<evidence type="ECO:0000256" key="1">
    <source>
        <dbReference type="ARBA" id="ARBA00004442"/>
    </source>
</evidence>
<evidence type="ECO:0000259" key="7">
    <source>
        <dbReference type="Pfam" id="PF14322"/>
    </source>
</evidence>
<feature type="domain" description="RagB/SusD" evidence="6">
    <location>
        <begin position="342"/>
        <end position="441"/>
    </location>
</feature>
<dbReference type="STRING" id="425514.SAMN05443550_105144"/>
<name>A0A1H4DYA3_9SPHI</name>
<feature type="domain" description="SusD-like N-terminal" evidence="7">
    <location>
        <begin position="30"/>
        <end position="211"/>
    </location>
</feature>
<dbReference type="InterPro" id="IPR011990">
    <property type="entry name" value="TPR-like_helical_dom_sf"/>
</dbReference>
<sequence length="476" mass="52846">MTLLIAMSSCKKSFIEKDPVSAATTDAVYKTDKDFKDAVVGTYQAFKVQYANMWQFGDLRGDDAFIQISNQPSSTGVDVFSINSSDILLRNTWANYYIAINRANMVITKLETADGGLVPNKDIYMGEAKFLRALAYFDMVRIFGDVQLITGLPSVEQIATTPRSPVATVYNDLIIKDLQEAVTKLPLTWSGVDVGRATRGAAKAILGKAYLTVKDFANAETSLRELTAAPYSYTLLANYNDLFDYSKDEHHREYIFDIEYESGGGDLGSNFTNAFLPNVPALLDYYSIRGGFGESLSPTQKFIALWQAGDKRKEVTFQCCGSWKNPTTGAVVNFIPTTSQSFTQKYITAVAILNDSKANWKVVRYADVLLMYAEALNENGKTELALGPLNQVRVRAGLPVYANLTQTVARDNIALERRFELAFEGHRWFDLVRTGKALTELSAVGMQPYMTVFPVPLSEIKVINNPSIFPQNPGYN</sequence>
<dbReference type="Proteomes" id="UP000198850">
    <property type="component" value="Unassembled WGS sequence"/>
</dbReference>
<protein>
    <submittedName>
        <fullName evidence="8">Starch-binding associating with outer membrane</fullName>
    </submittedName>
</protein>
<evidence type="ECO:0000256" key="5">
    <source>
        <dbReference type="ARBA" id="ARBA00023237"/>
    </source>
</evidence>
<evidence type="ECO:0000256" key="4">
    <source>
        <dbReference type="ARBA" id="ARBA00023136"/>
    </source>
</evidence>
<comment type="similarity">
    <text evidence="2">Belongs to the SusD family.</text>
</comment>
<accession>A0A1H4DYA3</accession>
<dbReference type="EMBL" id="FNRA01000005">
    <property type="protein sequence ID" value="SEA77320.1"/>
    <property type="molecule type" value="Genomic_DNA"/>
</dbReference>
<dbReference type="AlphaFoldDB" id="A0A1H4DYA3"/>
<dbReference type="CDD" id="cd08977">
    <property type="entry name" value="SusD"/>
    <property type="match status" value="1"/>
</dbReference>
<evidence type="ECO:0000313" key="8">
    <source>
        <dbReference type="EMBL" id="SEA77320.1"/>
    </source>
</evidence>
<evidence type="ECO:0000256" key="2">
    <source>
        <dbReference type="ARBA" id="ARBA00006275"/>
    </source>
</evidence>